<dbReference type="Gene3D" id="3.30.2040.10">
    <property type="entry name" value="PSTPO5379-like domain"/>
    <property type="match status" value="1"/>
</dbReference>
<dbReference type="PIRSF" id="PIRSF029755">
    <property type="entry name" value="UCP029755"/>
    <property type="match status" value="1"/>
</dbReference>
<dbReference type="AlphaFoldDB" id="A0A850HGT9"/>
<evidence type="ECO:0000313" key="5">
    <source>
        <dbReference type="EMBL" id="NVH57994.1"/>
    </source>
</evidence>
<comment type="caution">
    <text evidence="5">The sequence shown here is derived from an EMBL/GenBank/DDBJ whole genome shotgun (WGS) entry which is preliminary data.</text>
</comment>
<sequence>MDDRKLTPKEVRKLIREEKITGQTSGLCPGYAQANLLILPKDQAYDFLLFTQRNPRSCPILEVTDMGSRQLHYLAQDADVARDFPKYRVYRKGEMVGEYTSIDRFWQDNFVSFLIGCSFSFEAGLLEADVPVRQIEEHKNVPMYKTNIPCTPAGIFHGNMVVSMRPMTGEQAVKAACITGEMPKVHGAPVHIGDPSQIGIRDLQKPDFGEAVTVKEGELPVFWPCGVTPQNVVMEVKPELAITHAPGHMFISDIKNAALKY</sequence>
<dbReference type="NCBIfam" id="NF003969">
    <property type="entry name" value="PRK05463.1"/>
    <property type="match status" value="1"/>
</dbReference>
<dbReference type="GO" id="GO:0016829">
    <property type="term" value="F:lyase activity"/>
    <property type="evidence" value="ECO:0007669"/>
    <property type="project" value="UniProtKB-KW"/>
</dbReference>
<dbReference type="InterPro" id="IPR009906">
    <property type="entry name" value="D-Glu_cyclase"/>
</dbReference>
<keyword evidence="6" id="KW-1185">Reference proteome</keyword>
<name>A0A850HGT9_9FIRM</name>
<dbReference type="PANTHER" id="PTHR32022">
    <property type="entry name" value="D-GLUTAMATE CYCLASE, MITOCHONDRIAL"/>
    <property type="match status" value="1"/>
</dbReference>
<dbReference type="RefSeq" id="WP_101694094.1">
    <property type="nucleotide sequence ID" value="NZ_JAAITX010000002.1"/>
</dbReference>
<reference evidence="6 7" key="1">
    <citation type="journal article" date="2020" name="Cell Host Microbe">
        <title>Functional and Genomic Variation between Human-Derived Isolates of Lachnospiraceae Reveals Inter- and Intra-Species Diversity.</title>
        <authorList>
            <person name="Sorbara M.T."/>
            <person name="Littmann E.R."/>
            <person name="Fontana E."/>
            <person name="Moody T.U."/>
            <person name="Kohout C.E."/>
            <person name="Gjonbalaj M."/>
            <person name="Eaton V."/>
            <person name="Seok R."/>
            <person name="Leiner I.M."/>
            <person name="Pamer E.G."/>
        </authorList>
    </citation>
    <scope>NUCLEOTIDE SEQUENCE [LARGE SCALE GENOMIC DNA]</scope>
    <source>
        <strain evidence="5 6">MSK.17.11</strain>
        <strain evidence="4 7">MSK.17.38</strain>
    </source>
</reference>
<proteinExistence type="inferred from homology"/>
<dbReference type="PANTHER" id="PTHR32022:SF10">
    <property type="entry name" value="D-GLUTAMATE CYCLASE, MITOCHONDRIAL"/>
    <property type="match status" value="1"/>
</dbReference>
<dbReference type="SUPFAM" id="SSF160920">
    <property type="entry name" value="PSTPO5379-like"/>
    <property type="match status" value="1"/>
</dbReference>
<organism evidence="5 6">
    <name type="scientific">Dorea phocaeensis</name>
    <dbReference type="NCBI Taxonomy" id="2040291"/>
    <lineage>
        <taxon>Bacteria</taxon>
        <taxon>Bacillati</taxon>
        <taxon>Bacillota</taxon>
        <taxon>Clostridia</taxon>
        <taxon>Lachnospirales</taxon>
        <taxon>Lachnospiraceae</taxon>
        <taxon>Dorea</taxon>
    </lineage>
</organism>
<reference evidence="5" key="2">
    <citation type="submission" date="2020-02" db="EMBL/GenBank/DDBJ databases">
        <authorList>
            <person name="Littmann E."/>
            <person name="Sorbara M."/>
        </authorList>
    </citation>
    <scope>NUCLEOTIDE SEQUENCE</scope>
    <source>
        <strain evidence="5">MSK.17.11</strain>
        <strain evidence="4">MSK.17.38</strain>
    </source>
</reference>
<dbReference type="Gene3D" id="3.40.1640.10">
    <property type="entry name" value="PSTPO5379-like"/>
    <property type="match status" value="1"/>
</dbReference>
<evidence type="ECO:0000256" key="1">
    <source>
        <dbReference type="ARBA" id="ARBA00007896"/>
    </source>
</evidence>
<dbReference type="EMBL" id="JAAIUO010000002">
    <property type="protein sequence ID" value="NSK13919.1"/>
    <property type="molecule type" value="Genomic_DNA"/>
</dbReference>
<keyword evidence="2 3" id="KW-0456">Lyase</keyword>
<dbReference type="Pfam" id="PF07286">
    <property type="entry name" value="D-Glu_cyclase"/>
    <property type="match status" value="1"/>
</dbReference>
<dbReference type="HAMAP" id="MF_01830">
    <property type="entry name" value="Hydro_lyase"/>
    <property type="match status" value="1"/>
</dbReference>
<evidence type="ECO:0000313" key="7">
    <source>
        <dbReference type="Proteomes" id="UP000701680"/>
    </source>
</evidence>
<comment type="similarity">
    <text evidence="1 3">Belongs to the D-glutamate cyclase family.</text>
</comment>
<dbReference type="EC" id="4.2.1.-" evidence="3"/>
<protein>
    <recommendedName>
        <fullName evidence="3">Putative hydro-lyase G5A66_04875</fullName>
        <ecNumber evidence="3">4.2.1.-</ecNumber>
    </recommendedName>
</protein>
<dbReference type="InterPro" id="IPR038021">
    <property type="entry name" value="Putative_hydro-lyase"/>
</dbReference>
<dbReference type="OrthoDB" id="149585at2"/>
<evidence type="ECO:0000313" key="4">
    <source>
        <dbReference type="EMBL" id="NSK13919.1"/>
    </source>
</evidence>
<dbReference type="EMBL" id="JAAITX010000002">
    <property type="protein sequence ID" value="NVH57994.1"/>
    <property type="molecule type" value="Genomic_DNA"/>
</dbReference>
<gene>
    <name evidence="5" type="ORF">G5A66_04875</name>
    <name evidence="4" type="ORF">G5A75_03325</name>
</gene>
<dbReference type="Proteomes" id="UP000701680">
    <property type="component" value="Unassembled WGS sequence"/>
</dbReference>
<dbReference type="Proteomes" id="UP000528555">
    <property type="component" value="Unassembled WGS sequence"/>
</dbReference>
<evidence type="ECO:0000256" key="3">
    <source>
        <dbReference type="HAMAP-Rule" id="MF_01830"/>
    </source>
</evidence>
<dbReference type="InterPro" id="IPR016938">
    <property type="entry name" value="UPF0317"/>
</dbReference>
<dbReference type="FunFam" id="3.30.2040.10:FF:000001">
    <property type="entry name" value="D-glutamate cyclase, mitochondrial"/>
    <property type="match status" value="1"/>
</dbReference>
<accession>A0A850HGT9</accession>
<evidence type="ECO:0000313" key="6">
    <source>
        <dbReference type="Proteomes" id="UP000528555"/>
    </source>
</evidence>
<evidence type="ECO:0000256" key="2">
    <source>
        <dbReference type="ARBA" id="ARBA00023239"/>
    </source>
</evidence>